<dbReference type="RefSeq" id="WP_118203856.1">
    <property type="nucleotide sequence ID" value="NZ_QRHP01000022.1"/>
</dbReference>
<name>A0A414QM59_9FIRM</name>
<dbReference type="Proteomes" id="UP000283701">
    <property type="component" value="Unassembled WGS sequence"/>
</dbReference>
<proteinExistence type="predicted"/>
<accession>A0A414QM59</accession>
<comment type="caution">
    <text evidence="1">The sequence shown here is derived from an EMBL/GenBank/DDBJ whole genome shotgun (WGS) entry which is preliminary data.</text>
</comment>
<gene>
    <name evidence="1" type="ORF">DW654_14585</name>
</gene>
<evidence type="ECO:0000313" key="1">
    <source>
        <dbReference type="EMBL" id="RHF81840.1"/>
    </source>
</evidence>
<reference evidence="1 2" key="1">
    <citation type="submission" date="2018-08" db="EMBL/GenBank/DDBJ databases">
        <title>A genome reference for cultivated species of the human gut microbiota.</title>
        <authorList>
            <person name="Zou Y."/>
            <person name="Xue W."/>
            <person name="Luo G."/>
        </authorList>
    </citation>
    <scope>NUCLEOTIDE SEQUENCE [LARGE SCALE GENOMIC DNA]</scope>
    <source>
        <strain evidence="1 2">AM23-23AC</strain>
    </source>
</reference>
<dbReference type="AlphaFoldDB" id="A0A414QM59"/>
<protein>
    <submittedName>
        <fullName evidence="1">Uncharacterized protein</fullName>
    </submittedName>
</protein>
<sequence length="146" mass="17028">MCSYKEINEWFKWKNTPVKDRKLQSVEEKFNDYTKICGGDNETDVLYNILYLYAIGLYIKTRSEPNMEYFVSNRIQSGRQYLHSLKYINSHRDPDIDKCLNPLAAVYFSYGNLTVMWPGGNTLKGSGNNGYYDNPDIFLESIRSGF</sequence>
<evidence type="ECO:0000313" key="2">
    <source>
        <dbReference type="Proteomes" id="UP000283701"/>
    </source>
</evidence>
<organism evidence="1 2">
    <name type="scientific">Roseburia inulinivorans</name>
    <dbReference type="NCBI Taxonomy" id="360807"/>
    <lineage>
        <taxon>Bacteria</taxon>
        <taxon>Bacillati</taxon>
        <taxon>Bacillota</taxon>
        <taxon>Clostridia</taxon>
        <taxon>Lachnospirales</taxon>
        <taxon>Lachnospiraceae</taxon>
        <taxon>Roseburia</taxon>
    </lineage>
</organism>
<dbReference type="EMBL" id="QRHP01000022">
    <property type="protein sequence ID" value="RHF81840.1"/>
    <property type="molecule type" value="Genomic_DNA"/>
</dbReference>